<feature type="domain" description="Pseudouridine synthase RsuA/RluA-like" evidence="5">
    <location>
        <begin position="91"/>
        <end position="237"/>
    </location>
</feature>
<dbReference type="SUPFAM" id="SSF55120">
    <property type="entry name" value="Pseudouridine synthase"/>
    <property type="match status" value="1"/>
</dbReference>
<evidence type="ECO:0000256" key="2">
    <source>
        <dbReference type="ARBA" id="ARBA00010876"/>
    </source>
</evidence>
<evidence type="ECO:0000313" key="7">
    <source>
        <dbReference type="Proteomes" id="UP000009320"/>
    </source>
</evidence>
<dbReference type="GO" id="GO:0009982">
    <property type="term" value="F:pseudouridine synthase activity"/>
    <property type="evidence" value="ECO:0007669"/>
    <property type="project" value="InterPro"/>
</dbReference>
<dbReference type="PATRIC" id="fig|1423758.3.peg.1045"/>
<evidence type="ECO:0000256" key="3">
    <source>
        <dbReference type="ARBA" id="ARBA00031870"/>
    </source>
</evidence>
<gene>
    <name evidence="6" type="ORF">BN55_00195</name>
</gene>
<name>I7L9X5_9LACO</name>
<comment type="catalytic activity">
    <reaction evidence="1">
        <text>a uridine in RNA = a pseudouridine in RNA</text>
        <dbReference type="Rhea" id="RHEA:48348"/>
        <dbReference type="Rhea" id="RHEA-COMP:12068"/>
        <dbReference type="Rhea" id="RHEA-COMP:12069"/>
        <dbReference type="ChEBI" id="CHEBI:65314"/>
        <dbReference type="ChEBI" id="CHEBI:65315"/>
    </reaction>
</comment>
<keyword evidence="7" id="KW-1185">Reference proteome</keyword>
<dbReference type="RefSeq" id="WP_008470638.1">
    <property type="nucleotide sequence ID" value="NZ_AYZP01000002.1"/>
</dbReference>
<dbReference type="PANTHER" id="PTHR21600">
    <property type="entry name" value="MITOCHONDRIAL RNA PSEUDOURIDINE SYNTHASE"/>
    <property type="match status" value="1"/>
</dbReference>
<dbReference type="CDD" id="cd02869">
    <property type="entry name" value="PseudoU_synth_RluA_like"/>
    <property type="match status" value="1"/>
</dbReference>
<dbReference type="InterPro" id="IPR050188">
    <property type="entry name" value="RluA_PseudoU_synthase"/>
</dbReference>
<dbReference type="GO" id="GO:0016829">
    <property type="term" value="F:lyase activity"/>
    <property type="evidence" value="ECO:0007669"/>
    <property type="project" value="UniProtKB-KW"/>
</dbReference>
<reference evidence="6 7" key="1">
    <citation type="submission" date="2012-06" db="EMBL/GenBank/DDBJ databases">
        <title>Draft Genome Sequence of Lactobacillus hominis Strain CRBIP 24.179T, isolated from human intestine.</title>
        <authorList>
            <person name="Cousin S."/>
            <person name="Ma L."/>
            <person name="Bizet C."/>
            <person name="Loux V."/>
            <person name="Bouchier C."/>
            <person name="Clermont D."/>
            <person name="Creno S."/>
        </authorList>
    </citation>
    <scope>NUCLEOTIDE SEQUENCE [LARGE SCALE GENOMIC DNA]</scope>
    <source>
        <strain evidence="7">CRBIP 24.179T</strain>
    </source>
</reference>
<comment type="similarity">
    <text evidence="2">Belongs to the pseudouridine synthase RluA family.</text>
</comment>
<evidence type="ECO:0000313" key="6">
    <source>
        <dbReference type="EMBL" id="CCI81759.1"/>
    </source>
</evidence>
<dbReference type="GeneID" id="82846998"/>
<dbReference type="EMBL" id="CAKE01000009">
    <property type="protein sequence ID" value="CCI81759.1"/>
    <property type="molecule type" value="Genomic_DNA"/>
</dbReference>
<evidence type="ECO:0000259" key="5">
    <source>
        <dbReference type="Pfam" id="PF00849"/>
    </source>
</evidence>
<keyword evidence="6" id="KW-0456">Lyase</keyword>
<dbReference type="GO" id="GO:0140098">
    <property type="term" value="F:catalytic activity, acting on RNA"/>
    <property type="evidence" value="ECO:0007669"/>
    <property type="project" value="UniProtKB-ARBA"/>
</dbReference>
<proteinExistence type="inferred from homology"/>
<dbReference type="GO" id="GO:0003723">
    <property type="term" value="F:RNA binding"/>
    <property type="evidence" value="ECO:0007669"/>
    <property type="project" value="InterPro"/>
</dbReference>
<dbReference type="InterPro" id="IPR006224">
    <property type="entry name" value="PsdUridine_synth_RluA-like_CS"/>
</dbReference>
<dbReference type="PANTHER" id="PTHR21600:SF87">
    <property type="entry name" value="RNA PSEUDOURIDYLATE SYNTHASE DOMAIN-CONTAINING PROTEIN 1"/>
    <property type="match status" value="1"/>
</dbReference>
<dbReference type="STRING" id="1423758.FC41_GL001034"/>
<evidence type="ECO:0000256" key="1">
    <source>
        <dbReference type="ARBA" id="ARBA00000073"/>
    </source>
</evidence>
<dbReference type="Proteomes" id="UP000009320">
    <property type="component" value="Unassembled WGS sequence"/>
</dbReference>
<dbReference type="Pfam" id="PF00849">
    <property type="entry name" value="PseudoU_synth_2"/>
    <property type="match status" value="1"/>
</dbReference>
<organism evidence="6 7">
    <name type="scientific">Lactobacillus hominis DSM 23910 = CRBIP 24.179</name>
    <dbReference type="NCBI Taxonomy" id="1423758"/>
    <lineage>
        <taxon>Bacteria</taxon>
        <taxon>Bacillati</taxon>
        <taxon>Bacillota</taxon>
        <taxon>Bacilli</taxon>
        <taxon>Lactobacillales</taxon>
        <taxon>Lactobacillaceae</taxon>
        <taxon>Lactobacillus</taxon>
    </lineage>
</organism>
<dbReference type="AlphaFoldDB" id="I7L9X5"/>
<dbReference type="InterPro" id="IPR006145">
    <property type="entry name" value="PsdUridine_synth_RsuA/RluA"/>
</dbReference>
<evidence type="ECO:0000256" key="4">
    <source>
        <dbReference type="ARBA" id="ARBA00033164"/>
    </source>
</evidence>
<dbReference type="Gene3D" id="3.30.2350.10">
    <property type="entry name" value="Pseudouridine synthase"/>
    <property type="match status" value="1"/>
</dbReference>
<dbReference type="GO" id="GO:0000455">
    <property type="term" value="P:enzyme-directed rRNA pseudouridine synthesis"/>
    <property type="evidence" value="ECO:0007669"/>
    <property type="project" value="TreeGrafter"/>
</dbReference>
<comment type="caution">
    <text evidence="6">The sequence shown here is derived from an EMBL/GenBank/DDBJ whole genome shotgun (WGS) entry which is preliminary data.</text>
</comment>
<accession>I7L9X5</accession>
<sequence length="288" mass="33157">MMNKNYTFNLTYPFSKNITVDQLMRQLLIPRKWRHYLRIEKNILINGKYLPLNFKIKQDDQIKIILDHVESLQHPYKPSGHLPDIVYEDDNVLIINKPSGQKTHPNLFETDTALNDAAYYLGYSPYIVHRLDMLTSGLLLITKNPAVVPILNSQLTTKTFHRDYYAKVSTNSKIPDQGIIDLAIAHDPDDQRKRMVSPSGLTAITHYQVIEKNTDYKLLKVTLETGRTHQIRVHLAAIGAPIIGDPLYNPNFQEGQNLQLTAFHMSFIEPFGFERKNIYLNTKKSGLN</sequence>
<dbReference type="PROSITE" id="PS01129">
    <property type="entry name" value="PSI_RLU"/>
    <property type="match status" value="1"/>
</dbReference>
<dbReference type="InterPro" id="IPR020103">
    <property type="entry name" value="PsdUridine_synth_cat_dom_sf"/>
</dbReference>
<protein>
    <recommendedName>
        <fullName evidence="3">RNA pseudouridylate synthase</fullName>
    </recommendedName>
    <alternativeName>
        <fullName evidence="4">RNA-uridine isomerase</fullName>
    </alternativeName>
</protein>
<dbReference type="eggNOG" id="COG0564">
    <property type="taxonomic scope" value="Bacteria"/>
</dbReference>